<evidence type="ECO:0000313" key="2">
    <source>
        <dbReference type="EMBL" id="MOY37711.1"/>
    </source>
</evidence>
<dbReference type="PANTHER" id="PTHR13618">
    <property type="entry name" value="LEUCINE ZIPPER CONTAINING TRANSCRIPTION FACTOR LZF1"/>
    <property type="match status" value="1"/>
</dbReference>
<organism evidence="2">
    <name type="scientific">Ixodes scapularis</name>
    <name type="common">Black-legged tick</name>
    <name type="synonym">Deer tick</name>
    <dbReference type="NCBI Taxonomy" id="6945"/>
    <lineage>
        <taxon>Eukaryota</taxon>
        <taxon>Metazoa</taxon>
        <taxon>Ecdysozoa</taxon>
        <taxon>Arthropoda</taxon>
        <taxon>Chelicerata</taxon>
        <taxon>Arachnida</taxon>
        <taxon>Acari</taxon>
        <taxon>Parasitiformes</taxon>
        <taxon>Ixodida</taxon>
        <taxon>Ixodoidea</taxon>
        <taxon>Ixodidae</taxon>
        <taxon>Ixodinae</taxon>
        <taxon>Ixodes</taxon>
    </lineage>
</organism>
<evidence type="ECO:0000256" key="1">
    <source>
        <dbReference type="ARBA" id="ARBA00005535"/>
    </source>
</evidence>
<reference evidence="2" key="1">
    <citation type="submission" date="2019-04" db="EMBL/GenBank/DDBJ databases">
        <title>An insight into the mialome of Ixodes scapularis.</title>
        <authorList>
            <person name="Ribeiro J.M."/>
            <person name="Mather T.N."/>
            <person name="Karim S."/>
        </authorList>
    </citation>
    <scope>NUCLEOTIDE SEQUENCE</scope>
</reference>
<dbReference type="InterPro" id="IPR028241">
    <property type="entry name" value="RAVE2/Rogdi"/>
</dbReference>
<comment type="similarity">
    <text evidence="1">Belongs to the rogdi family.</text>
</comment>
<protein>
    <submittedName>
        <fullName evidence="2">Putative leucine zipper</fullName>
    </submittedName>
</protein>
<dbReference type="VEuPathDB" id="VectorBase:ISCW005790"/>
<dbReference type="VEuPathDB" id="VectorBase:ISCP_026684"/>
<dbReference type="EMBL" id="GHJT01003740">
    <property type="protein sequence ID" value="MOY37711.1"/>
    <property type="molecule type" value="Transcribed_RNA"/>
</dbReference>
<dbReference type="PANTHER" id="PTHR13618:SF1">
    <property type="entry name" value="PROTEIN ROGDI HOMOLOG"/>
    <property type="match status" value="1"/>
</dbReference>
<dbReference type="VEuPathDB" id="VectorBase:ISCI005790"/>
<proteinExistence type="inferred from homology"/>
<accession>A0A4D5RLZ7</accession>
<dbReference type="OrthoDB" id="66510at2759"/>
<dbReference type="AlphaFoldDB" id="A0A4D5RLZ7"/>
<sequence>MAEADVDEIEALHAEFEWLLQEEVNIVLEQLQGVIMECSKRFPVSIPDVDAPVKSEKFFMTSTSSTSSSDQIKVVVTLTGDNISHADITLRIPKHAMPNLRTIVQNDCQWKLQQVQDAGNNLLQALSLLTPPPLKTRFEFKSAEEVTQLMTTIMGCLQRGRASLIIPKKRTIEEILGSRNMKSLQPPLPSDIAASFYVQSHKLVFAVYHIHKDSHGQPKFDVFHAEASVPWLSEVLVLFTIALQLCQQLKDKVGVFYQFRDFQIP</sequence>
<dbReference type="CTD" id="79641"/>
<dbReference type="RefSeq" id="XP_002434611.2">
    <property type="nucleotide sequence ID" value="XM_002434566.5"/>
</dbReference>
<dbReference type="GeneID" id="8051825"/>
<dbReference type="Pfam" id="PF10259">
    <property type="entry name" value="Rogdi_lz"/>
    <property type="match status" value="1"/>
</dbReference>
<name>A0A4D5RLZ7_IXOSC</name>
<dbReference type="KEGG" id="isc:8051825"/>
<feature type="non-terminal residue" evidence="2">
    <location>
        <position position="265"/>
    </location>
</feature>